<feature type="domain" description="Methylated-DNA-[protein]-cysteine S-methyltransferase DNA binding" evidence="9">
    <location>
        <begin position="80"/>
        <end position="160"/>
    </location>
</feature>
<dbReference type="AlphaFoldDB" id="A0A2Z3H0M2"/>
<dbReference type="RefSeq" id="WP_010051330.1">
    <property type="nucleotide sequence ID" value="NZ_CP025958.1"/>
</dbReference>
<dbReference type="OrthoDB" id="9783680at2"/>
<dbReference type="GO" id="GO:0006307">
    <property type="term" value="P:DNA alkylation repair"/>
    <property type="evidence" value="ECO:0007669"/>
    <property type="project" value="UniProtKB-UniRule"/>
</dbReference>
<comment type="catalytic activity">
    <reaction evidence="7 8">
        <text>a 6-O-methyl-2'-deoxyguanosine in DNA + L-cysteinyl-[protein] = S-methyl-L-cysteinyl-[protein] + a 2'-deoxyguanosine in DNA</text>
        <dbReference type="Rhea" id="RHEA:24000"/>
        <dbReference type="Rhea" id="RHEA-COMP:10131"/>
        <dbReference type="Rhea" id="RHEA-COMP:10132"/>
        <dbReference type="Rhea" id="RHEA-COMP:11367"/>
        <dbReference type="Rhea" id="RHEA-COMP:11368"/>
        <dbReference type="ChEBI" id="CHEBI:29950"/>
        <dbReference type="ChEBI" id="CHEBI:82612"/>
        <dbReference type="ChEBI" id="CHEBI:85445"/>
        <dbReference type="ChEBI" id="CHEBI:85448"/>
        <dbReference type="EC" id="2.1.1.63"/>
    </reaction>
</comment>
<dbReference type="InterPro" id="IPR036631">
    <property type="entry name" value="MGMT_N_sf"/>
</dbReference>
<keyword evidence="5 8" id="KW-0227">DNA damage</keyword>
<gene>
    <name evidence="11" type="ORF">C1280_09830</name>
</gene>
<dbReference type="HAMAP" id="MF_00772">
    <property type="entry name" value="OGT"/>
    <property type="match status" value="1"/>
</dbReference>
<dbReference type="InterPro" id="IPR036217">
    <property type="entry name" value="MethylDNA_cys_MeTrfase_DNAb"/>
</dbReference>
<comment type="similarity">
    <text evidence="2 8">Belongs to the MGMT family.</text>
</comment>
<keyword evidence="8" id="KW-0963">Cytoplasm</keyword>
<evidence type="ECO:0000259" key="9">
    <source>
        <dbReference type="Pfam" id="PF01035"/>
    </source>
</evidence>
<dbReference type="EMBL" id="CP025958">
    <property type="protein sequence ID" value="AWM37297.1"/>
    <property type="molecule type" value="Genomic_DNA"/>
</dbReference>
<comment type="subcellular location">
    <subcellularLocation>
        <location evidence="8">Cytoplasm</location>
    </subcellularLocation>
</comment>
<evidence type="ECO:0000256" key="3">
    <source>
        <dbReference type="ARBA" id="ARBA00022603"/>
    </source>
</evidence>
<comment type="catalytic activity">
    <reaction evidence="1 8">
        <text>a 4-O-methyl-thymidine in DNA + L-cysteinyl-[protein] = a thymidine in DNA + S-methyl-L-cysteinyl-[protein]</text>
        <dbReference type="Rhea" id="RHEA:53428"/>
        <dbReference type="Rhea" id="RHEA-COMP:10131"/>
        <dbReference type="Rhea" id="RHEA-COMP:10132"/>
        <dbReference type="Rhea" id="RHEA-COMP:13555"/>
        <dbReference type="Rhea" id="RHEA-COMP:13556"/>
        <dbReference type="ChEBI" id="CHEBI:29950"/>
        <dbReference type="ChEBI" id="CHEBI:82612"/>
        <dbReference type="ChEBI" id="CHEBI:137386"/>
        <dbReference type="ChEBI" id="CHEBI:137387"/>
        <dbReference type="EC" id="2.1.1.63"/>
    </reaction>
</comment>
<evidence type="ECO:0000256" key="1">
    <source>
        <dbReference type="ARBA" id="ARBA00001286"/>
    </source>
</evidence>
<dbReference type="EC" id="2.1.1.63" evidence="8"/>
<dbReference type="PANTHER" id="PTHR10815">
    <property type="entry name" value="METHYLATED-DNA--PROTEIN-CYSTEINE METHYLTRANSFERASE"/>
    <property type="match status" value="1"/>
</dbReference>
<dbReference type="InterPro" id="IPR036388">
    <property type="entry name" value="WH-like_DNA-bd_sf"/>
</dbReference>
<name>A0A2Z3H0M2_9BACT</name>
<evidence type="ECO:0000259" key="10">
    <source>
        <dbReference type="Pfam" id="PF02870"/>
    </source>
</evidence>
<dbReference type="CDD" id="cd06445">
    <property type="entry name" value="ATase"/>
    <property type="match status" value="1"/>
</dbReference>
<dbReference type="Pfam" id="PF02870">
    <property type="entry name" value="Methyltransf_1N"/>
    <property type="match status" value="1"/>
</dbReference>
<evidence type="ECO:0000256" key="5">
    <source>
        <dbReference type="ARBA" id="ARBA00022763"/>
    </source>
</evidence>
<evidence type="ECO:0000256" key="7">
    <source>
        <dbReference type="ARBA" id="ARBA00049348"/>
    </source>
</evidence>
<dbReference type="SUPFAM" id="SSF53155">
    <property type="entry name" value="Methylated DNA-protein cysteine methyltransferase domain"/>
    <property type="match status" value="1"/>
</dbReference>
<dbReference type="Pfam" id="PF01035">
    <property type="entry name" value="DNA_binding_1"/>
    <property type="match status" value="1"/>
</dbReference>
<dbReference type="KEGG" id="gog:C1280_09830"/>
<dbReference type="Proteomes" id="UP000245802">
    <property type="component" value="Chromosome"/>
</dbReference>
<dbReference type="GO" id="GO:0003908">
    <property type="term" value="F:methylated-DNA-[protein]-cysteine S-methyltransferase activity"/>
    <property type="evidence" value="ECO:0007669"/>
    <property type="project" value="UniProtKB-UniRule"/>
</dbReference>
<feature type="active site" description="Nucleophile; methyl group acceptor" evidence="8">
    <location>
        <position position="131"/>
    </location>
</feature>
<dbReference type="InterPro" id="IPR014048">
    <property type="entry name" value="MethylDNA_cys_MeTrfase_DNA-bd"/>
</dbReference>
<organism evidence="11 12">
    <name type="scientific">Gemmata obscuriglobus</name>
    <dbReference type="NCBI Taxonomy" id="114"/>
    <lineage>
        <taxon>Bacteria</taxon>
        <taxon>Pseudomonadati</taxon>
        <taxon>Planctomycetota</taxon>
        <taxon>Planctomycetia</taxon>
        <taxon>Gemmatales</taxon>
        <taxon>Gemmataceae</taxon>
        <taxon>Gemmata</taxon>
    </lineage>
</organism>
<evidence type="ECO:0000256" key="8">
    <source>
        <dbReference type="HAMAP-Rule" id="MF_00772"/>
    </source>
</evidence>
<reference evidence="11 12" key="1">
    <citation type="submission" date="2018-01" db="EMBL/GenBank/DDBJ databases">
        <title>G. obscuriglobus.</title>
        <authorList>
            <person name="Franke J."/>
            <person name="Blomberg W."/>
            <person name="Selmecki A."/>
        </authorList>
    </citation>
    <scope>NUCLEOTIDE SEQUENCE [LARGE SCALE GENOMIC DNA]</scope>
    <source>
        <strain evidence="11 12">DSM 5831</strain>
    </source>
</reference>
<proteinExistence type="inferred from homology"/>
<evidence type="ECO:0000313" key="11">
    <source>
        <dbReference type="EMBL" id="AWM37297.1"/>
    </source>
</evidence>
<evidence type="ECO:0000256" key="2">
    <source>
        <dbReference type="ARBA" id="ARBA00008711"/>
    </source>
</evidence>
<dbReference type="GO" id="GO:0005737">
    <property type="term" value="C:cytoplasm"/>
    <property type="evidence" value="ECO:0007669"/>
    <property type="project" value="UniProtKB-SubCell"/>
</dbReference>
<comment type="function">
    <text evidence="8">Involved in the cellular defense against the biological effects of O6-methylguanine (O6-MeG) and O4-methylthymine (O4-MeT) in DNA. Repairs the methylated nucleobase in DNA by stoichiometrically transferring the methyl group to a cysteine residue in the enzyme. This is a suicide reaction: the enzyme is irreversibly inactivated.</text>
</comment>
<dbReference type="Gene3D" id="1.10.10.10">
    <property type="entry name" value="Winged helix-like DNA-binding domain superfamily/Winged helix DNA-binding domain"/>
    <property type="match status" value="1"/>
</dbReference>
<evidence type="ECO:0000256" key="6">
    <source>
        <dbReference type="ARBA" id="ARBA00023204"/>
    </source>
</evidence>
<feature type="domain" description="Methylguanine DNA methyltransferase ribonuclease-like" evidence="10">
    <location>
        <begin position="6"/>
        <end position="75"/>
    </location>
</feature>
<dbReference type="Gene3D" id="3.30.160.70">
    <property type="entry name" value="Methylated DNA-protein cysteine methyltransferase domain"/>
    <property type="match status" value="1"/>
</dbReference>
<keyword evidence="6 8" id="KW-0234">DNA repair</keyword>
<comment type="miscellaneous">
    <text evidence="8">This enzyme catalyzes only one turnover and therefore is not strictly catalytic. According to one definition, an enzyme is a biocatalyst that acts repeatedly and over many reaction cycles.</text>
</comment>
<protein>
    <recommendedName>
        <fullName evidence="8">Methylated-DNA--protein-cysteine methyltransferase</fullName>
        <ecNumber evidence="8">2.1.1.63</ecNumber>
    </recommendedName>
    <alternativeName>
        <fullName evidence="8">6-O-methylguanine-DNA methyltransferase</fullName>
        <shortName evidence="8">MGMT</shortName>
    </alternativeName>
    <alternativeName>
        <fullName evidence="8">O-6-methylguanine-DNA-alkyltransferase</fullName>
    </alternativeName>
</protein>
<evidence type="ECO:0000256" key="4">
    <source>
        <dbReference type="ARBA" id="ARBA00022679"/>
    </source>
</evidence>
<dbReference type="InterPro" id="IPR023546">
    <property type="entry name" value="MGMT"/>
</dbReference>
<dbReference type="PANTHER" id="PTHR10815:SF5">
    <property type="entry name" value="METHYLATED-DNA--PROTEIN-CYSTEINE METHYLTRANSFERASE"/>
    <property type="match status" value="1"/>
</dbReference>
<dbReference type="GO" id="GO:0032259">
    <property type="term" value="P:methylation"/>
    <property type="evidence" value="ECO:0007669"/>
    <property type="project" value="UniProtKB-KW"/>
</dbReference>
<keyword evidence="4 8" id="KW-0808">Transferase</keyword>
<dbReference type="FunFam" id="1.10.10.10:FF:000214">
    <property type="entry name" value="Methylated-DNA--protein-cysteine methyltransferase"/>
    <property type="match status" value="1"/>
</dbReference>
<accession>A0A2Z3H0M2</accession>
<keyword evidence="3 8" id="KW-0489">Methyltransferase</keyword>
<dbReference type="InterPro" id="IPR008332">
    <property type="entry name" value="MethylG_MeTrfase_N"/>
</dbReference>
<sequence length="168" mass="18068">MSYAHKTMKSPIGELTLVGSKKGLVAILWEDDSPLRVRIDIGPKEARHPVLVETERQLNEYFAGMRKEFSVPLDFVTGTPFQQQVWRALLGIPFGETRSYSDLARQIGRPKAVRAVGAANGKNPISIIGPCHRVIGSSGKLTGYAGGLAAKALLLQLEGVTGSALDNG</sequence>
<keyword evidence="12" id="KW-1185">Reference proteome</keyword>
<dbReference type="SUPFAM" id="SSF46767">
    <property type="entry name" value="Methylated DNA-protein cysteine methyltransferase, C-terminal domain"/>
    <property type="match status" value="1"/>
</dbReference>
<evidence type="ECO:0000313" key="12">
    <source>
        <dbReference type="Proteomes" id="UP000245802"/>
    </source>
</evidence>
<dbReference type="NCBIfam" id="TIGR00589">
    <property type="entry name" value="ogt"/>
    <property type="match status" value="1"/>
</dbReference>